<sequence>MFGLNGLGVSEAVEAFLNGSMSSPLFFVALVVVRVALSAPFAWAAERKGYRYLPFLLTGAFLMWLPTAIIAVSLPALPGSTAHRKRCPTWSQD</sequence>
<protein>
    <submittedName>
        <fullName evidence="1">Uncharacterized protein</fullName>
    </submittedName>
</protein>
<dbReference type="AlphaFoldDB" id="A0A6M8J2P8"/>
<dbReference type="Proteomes" id="UP000503297">
    <property type="component" value="Chromosome"/>
</dbReference>
<proteinExistence type="predicted"/>
<dbReference type="KEGG" id="bwa:HLV38_01330"/>
<organism evidence="1 2">
    <name type="scientific">Berryella wangjianweii</name>
    <dbReference type="NCBI Taxonomy" id="2734634"/>
    <lineage>
        <taxon>Bacteria</taxon>
        <taxon>Bacillati</taxon>
        <taxon>Actinomycetota</taxon>
        <taxon>Coriobacteriia</taxon>
        <taxon>Eggerthellales</taxon>
        <taxon>Eggerthellaceae</taxon>
        <taxon>Berryella</taxon>
    </lineage>
</organism>
<keyword evidence="2" id="KW-1185">Reference proteome</keyword>
<dbReference type="EMBL" id="CP053716">
    <property type="protein sequence ID" value="QKF06913.1"/>
    <property type="molecule type" value="Genomic_DNA"/>
</dbReference>
<accession>A0A6M8J2P8</accession>
<dbReference type="RefSeq" id="WP_172165607.1">
    <property type="nucleotide sequence ID" value="NZ_CP053716.1"/>
</dbReference>
<reference evidence="2" key="1">
    <citation type="submission" date="2020-05" db="EMBL/GenBank/DDBJ databases">
        <title>Novel species in genus Nocardioides.</title>
        <authorList>
            <person name="Zhang G."/>
        </authorList>
    </citation>
    <scope>NUCLEOTIDE SEQUENCE [LARGE SCALE GENOMIC DNA]</scope>
    <source>
        <strain evidence="2">zg-1050</strain>
    </source>
</reference>
<evidence type="ECO:0000313" key="1">
    <source>
        <dbReference type="EMBL" id="QKF06913.1"/>
    </source>
</evidence>
<evidence type="ECO:0000313" key="2">
    <source>
        <dbReference type="Proteomes" id="UP000503297"/>
    </source>
</evidence>
<name>A0A6M8J2P8_9ACTN</name>
<gene>
    <name evidence="1" type="ORF">HLV38_01330</name>
</gene>